<dbReference type="Pfam" id="PF00378">
    <property type="entry name" value="ECH_1"/>
    <property type="match status" value="1"/>
</dbReference>
<dbReference type="Gene3D" id="3.90.226.10">
    <property type="entry name" value="2-enoyl-CoA Hydratase, Chain A, domain 1"/>
    <property type="match status" value="1"/>
</dbReference>
<dbReference type="PANTHER" id="PTHR43802">
    <property type="entry name" value="ENOYL-COA HYDRATASE"/>
    <property type="match status" value="1"/>
</dbReference>
<reference evidence="2" key="1">
    <citation type="submission" date="2021-06" db="EMBL/GenBank/DDBJ databases">
        <title>Bradyrhizobium sp. S2-20-1 Genome sequencing.</title>
        <authorList>
            <person name="Jin L."/>
        </authorList>
    </citation>
    <scope>NUCLEOTIDE SEQUENCE</scope>
    <source>
        <strain evidence="2">S2-20-1</strain>
    </source>
</reference>
<protein>
    <submittedName>
        <fullName evidence="2">Enoyl-CoA hydratase/isomerase family protein</fullName>
    </submittedName>
</protein>
<accession>A0A975NB59</accession>
<proteinExistence type="inferred from homology"/>
<dbReference type="CDD" id="cd06558">
    <property type="entry name" value="crotonase-like"/>
    <property type="match status" value="1"/>
</dbReference>
<dbReference type="RefSeq" id="WP_215620723.1">
    <property type="nucleotide sequence ID" value="NZ_CP076134.1"/>
</dbReference>
<dbReference type="InterPro" id="IPR001753">
    <property type="entry name" value="Enoyl-CoA_hydra/iso"/>
</dbReference>
<evidence type="ECO:0000256" key="1">
    <source>
        <dbReference type="ARBA" id="ARBA00005254"/>
    </source>
</evidence>
<evidence type="ECO:0000313" key="2">
    <source>
        <dbReference type="EMBL" id="QWG11867.1"/>
    </source>
</evidence>
<dbReference type="PANTHER" id="PTHR43802:SF1">
    <property type="entry name" value="IP11341P-RELATED"/>
    <property type="match status" value="1"/>
</dbReference>
<dbReference type="EMBL" id="CP076134">
    <property type="protein sequence ID" value="QWG11867.1"/>
    <property type="molecule type" value="Genomic_DNA"/>
</dbReference>
<sequence length="268" mass="28249">MTTPDPATAPPSDEPALLRIEGPIATITLNRPDAFNSINLSIAKKLEQLGAEVEANDDIRVLVIEGEGRAFSAGGDLQTIGAAAEADTIAPVVGELLKHYHAFIETVRRMPKIVLSSVHGSAAGAGMGLAFVTDLCISADTARFTPAYAKIGVSPDGGSTVGMVGTVGTRRSLQIFLAEDSFTAQQAYDWGLVARVVPAVELKAATRELAHRLAQNPPAAIAGTKSLIYQAAATPTKQQLDAEEEKIIDAMHTEDFRAAVKKFTSKSK</sequence>
<dbReference type="GO" id="GO:0003824">
    <property type="term" value="F:catalytic activity"/>
    <property type="evidence" value="ECO:0007669"/>
    <property type="project" value="UniProtKB-ARBA"/>
</dbReference>
<dbReference type="Proteomes" id="UP000680839">
    <property type="component" value="Chromosome"/>
</dbReference>
<comment type="similarity">
    <text evidence="1">Belongs to the enoyl-CoA hydratase/isomerase family.</text>
</comment>
<organism evidence="2 3">
    <name type="scientific">Bradyrhizobium sediminis</name>
    <dbReference type="NCBI Taxonomy" id="2840469"/>
    <lineage>
        <taxon>Bacteria</taxon>
        <taxon>Pseudomonadati</taxon>
        <taxon>Pseudomonadota</taxon>
        <taxon>Alphaproteobacteria</taxon>
        <taxon>Hyphomicrobiales</taxon>
        <taxon>Nitrobacteraceae</taxon>
        <taxon>Bradyrhizobium</taxon>
    </lineage>
</organism>
<name>A0A975NB59_9BRAD</name>
<dbReference type="InterPro" id="IPR029045">
    <property type="entry name" value="ClpP/crotonase-like_dom_sf"/>
</dbReference>
<gene>
    <name evidence="2" type="ORF">KMZ29_19345</name>
</gene>
<dbReference type="SUPFAM" id="SSF52096">
    <property type="entry name" value="ClpP/crotonase"/>
    <property type="match status" value="1"/>
</dbReference>
<dbReference type="AlphaFoldDB" id="A0A975NB59"/>
<evidence type="ECO:0000313" key="3">
    <source>
        <dbReference type="Proteomes" id="UP000680839"/>
    </source>
</evidence>